<dbReference type="Proteomes" id="UP000604661">
    <property type="component" value="Unassembled WGS sequence"/>
</dbReference>
<feature type="transmembrane region" description="Helical" evidence="1">
    <location>
        <begin position="88"/>
        <end position="110"/>
    </location>
</feature>
<feature type="transmembrane region" description="Helical" evidence="1">
    <location>
        <begin position="116"/>
        <end position="141"/>
    </location>
</feature>
<dbReference type="EMBL" id="JACJTE010000058">
    <property type="protein sequence ID" value="MBD2564768.1"/>
    <property type="molecule type" value="Genomic_DNA"/>
</dbReference>
<keyword evidence="3" id="KW-1185">Reference proteome</keyword>
<organism evidence="2 3">
    <name type="scientific">Nostoc linckia FACHB-391</name>
    <dbReference type="NCBI Taxonomy" id="2692906"/>
    <lineage>
        <taxon>Bacteria</taxon>
        <taxon>Bacillati</taxon>
        <taxon>Cyanobacteriota</taxon>
        <taxon>Cyanophyceae</taxon>
        <taxon>Nostocales</taxon>
        <taxon>Nostocaceae</taxon>
        <taxon>Nostoc</taxon>
    </lineage>
</organism>
<keyword evidence="1" id="KW-1133">Transmembrane helix</keyword>
<accession>A0ABR8F3M1</accession>
<protein>
    <submittedName>
        <fullName evidence="2">DUF2721 domain-containing protein</fullName>
    </submittedName>
</protein>
<name>A0ABR8F3M1_NOSLI</name>
<keyword evidence="1" id="KW-0812">Transmembrane</keyword>
<dbReference type="RefSeq" id="WP_190899930.1">
    <property type="nucleotide sequence ID" value="NZ_JACJTE010000058.1"/>
</dbReference>
<proteinExistence type="predicted"/>
<reference evidence="2 3" key="1">
    <citation type="journal article" date="2020" name="ISME J.">
        <title>Comparative genomics reveals insights into cyanobacterial evolution and habitat adaptation.</title>
        <authorList>
            <person name="Chen M.Y."/>
            <person name="Teng W.K."/>
            <person name="Zhao L."/>
            <person name="Hu C.X."/>
            <person name="Zhou Y.K."/>
            <person name="Han B.P."/>
            <person name="Song L.R."/>
            <person name="Shu W.S."/>
        </authorList>
    </citation>
    <scope>NUCLEOTIDE SEQUENCE [LARGE SCALE GENOMIC DNA]</scope>
    <source>
        <strain evidence="2 3">FACHB-391</strain>
    </source>
</reference>
<comment type="caution">
    <text evidence="2">The sequence shown here is derived from an EMBL/GenBank/DDBJ whole genome shotgun (WGS) entry which is preliminary data.</text>
</comment>
<sequence>MMSSIEEVTKTINLIIAPVVTITTCAIMVNGLIIRYGSLGDRLRTVNQRLSDLQESDLVDNQDKVQRVQELEFLLRDLLRHHHFVHDALVLTYTSILVFMLDMLVIAIAVATNVSWLSQMALIVFLGGVAVLFGGMVLIAYELRTSHYSIQLEVHRTCRLCRHQHTKLVGN</sequence>
<dbReference type="InterPro" id="IPR021279">
    <property type="entry name" value="DUF2721"/>
</dbReference>
<gene>
    <name evidence="2" type="ORF">H6G95_30115</name>
</gene>
<keyword evidence="1" id="KW-0472">Membrane</keyword>
<evidence type="ECO:0000313" key="2">
    <source>
        <dbReference type="EMBL" id="MBD2564768.1"/>
    </source>
</evidence>
<evidence type="ECO:0000256" key="1">
    <source>
        <dbReference type="SAM" id="Phobius"/>
    </source>
</evidence>
<evidence type="ECO:0000313" key="3">
    <source>
        <dbReference type="Proteomes" id="UP000604661"/>
    </source>
</evidence>
<feature type="transmembrane region" description="Helical" evidence="1">
    <location>
        <begin position="12"/>
        <end position="34"/>
    </location>
</feature>
<dbReference type="Pfam" id="PF11026">
    <property type="entry name" value="DUF2721"/>
    <property type="match status" value="1"/>
</dbReference>